<evidence type="ECO:0000256" key="7">
    <source>
        <dbReference type="SAM" id="Coils"/>
    </source>
</evidence>
<feature type="region of interest" description="Disordered" evidence="8">
    <location>
        <begin position="158"/>
        <end position="228"/>
    </location>
</feature>
<dbReference type="Gene3D" id="2.30.30.190">
    <property type="entry name" value="CAP Gly-rich-like domain"/>
    <property type="match status" value="2"/>
</dbReference>
<dbReference type="Pfam" id="PF16641">
    <property type="entry name" value="CLIP1_ZNF"/>
    <property type="match status" value="1"/>
</dbReference>
<dbReference type="PROSITE" id="PS50245">
    <property type="entry name" value="CAP_GLY_2"/>
    <property type="match status" value="2"/>
</dbReference>
<keyword evidence="4" id="KW-0677">Repeat</keyword>
<dbReference type="SUPFAM" id="SSF74924">
    <property type="entry name" value="Cap-Gly domain"/>
    <property type="match status" value="2"/>
</dbReference>
<evidence type="ECO:0000313" key="10">
    <source>
        <dbReference type="Proteomes" id="UP000694844"/>
    </source>
</evidence>
<feature type="compositionally biased region" description="Basic and acidic residues" evidence="8">
    <location>
        <begin position="1374"/>
        <end position="1385"/>
    </location>
</feature>
<dbReference type="OrthoDB" id="2130750at2759"/>
<evidence type="ECO:0000256" key="5">
    <source>
        <dbReference type="ARBA" id="ARBA00023054"/>
    </source>
</evidence>
<dbReference type="Proteomes" id="UP000694844">
    <property type="component" value="Chromosome 5"/>
</dbReference>
<feature type="region of interest" description="Disordered" evidence="8">
    <location>
        <begin position="1249"/>
        <end position="1269"/>
    </location>
</feature>
<feature type="compositionally biased region" description="Polar residues" evidence="8">
    <location>
        <begin position="305"/>
        <end position="328"/>
    </location>
</feature>
<dbReference type="InterPro" id="IPR032108">
    <property type="entry name" value="CLIP1_ZNF"/>
</dbReference>
<feature type="compositionally biased region" description="Polar residues" evidence="8">
    <location>
        <begin position="177"/>
        <end position="197"/>
    </location>
</feature>
<organism evidence="10 11">
    <name type="scientific">Crassostrea virginica</name>
    <name type="common">Eastern oyster</name>
    <dbReference type="NCBI Taxonomy" id="6565"/>
    <lineage>
        <taxon>Eukaryota</taxon>
        <taxon>Metazoa</taxon>
        <taxon>Spiralia</taxon>
        <taxon>Lophotrochozoa</taxon>
        <taxon>Mollusca</taxon>
        <taxon>Bivalvia</taxon>
        <taxon>Autobranchia</taxon>
        <taxon>Pteriomorphia</taxon>
        <taxon>Ostreida</taxon>
        <taxon>Ostreoidea</taxon>
        <taxon>Ostreidae</taxon>
        <taxon>Crassostrea</taxon>
    </lineage>
</organism>
<feature type="compositionally biased region" description="Polar residues" evidence="8">
    <location>
        <begin position="988"/>
        <end position="1008"/>
    </location>
</feature>
<evidence type="ECO:0000313" key="11">
    <source>
        <dbReference type="RefSeq" id="XP_022340677.1"/>
    </source>
</evidence>
<protein>
    <submittedName>
        <fullName evidence="11 12">CAP-Gly domain-containing linker protein 1-like isoform X1</fullName>
    </submittedName>
</protein>
<feature type="region of interest" description="Disordered" evidence="8">
    <location>
        <begin position="987"/>
        <end position="1009"/>
    </location>
</feature>
<evidence type="ECO:0000313" key="12">
    <source>
        <dbReference type="RefSeq" id="XP_022340704.1"/>
    </source>
</evidence>
<feature type="compositionally biased region" description="Basic and acidic residues" evidence="8">
    <location>
        <begin position="801"/>
        <end position="813"/>
    </location>
</feature>
<dbReference type="InterPro" id="IPR000938">
    <property type="entry name" value="CAP-Gly_domain"/>
</dbReference>
<keyword evidence="3" id="KW-0493">Microtubule</keyword>
<keyword evidence="10" id="KW-1185">Reference proteome</keyword>
<feature type="domain" description="CAP-Gly" evidence="9">
    <location>
        <begin position="111"/>
        <end position="153"/>
    </location>
</feature>
<evidence type="ECO:0000256" key="2">
    <source>
        <dbReference type="ARBA" id="ARBA00022490"/>
    </source>
</evidence>
<dbReference type="SUPFAM" id="SSF90257">
    <property type="entry name" value="Myosin rod fragments"/>
    <property type="match status" value="1"/>
</dbReference>
<gene>
    <name evidence="11 12" type="primary">LOC111135171</name>
</gene>
<evidence type="ECO:0000259" key="9">
    <source>
        <dbReference type="PROSITE" id="PS50245"/>
    </source>
</evidence>
<proteinExistence type="predicted"/>
<feature type="region of interest" description="Disordered" evidence="8">
    <location>
        <begin position="1288"/>
        <end position="1385"/>
    </location>
</feature>
<evidence type="ECO:0000256" key="6">
    <source>
        <dbReference type="ARBA" id="ARBA00023212"/>
    </source>
</evidence>
<dbReference type="GeneID" id="111135171"/>
<evidence type="ECO:0000256" key="3">
    <source>
        <dbReference type="ARBA" id="ARBA00022701"/>
    </source>
</evidence>
<feature type="region of interest" description="Disordered" evidence="8">
    <location>
        <begin position="305"/>
        <end position="347"/>
    </location>
</feature>
<dbReference type="GO" id="GO:0005634">
    <property type="term" value="C:nucleus"/>
    <property type="evidence" value="ECO:0007669"/>
    <property type="project" value="TreeGrafter"/>
</dbReference>
<feature type="compositionally biased region" description="Low complexity" evidence="8">
    <location>
        <begin position="336"/>
        <end position="347"/>
    </location>
</feature>
<evidence type="ECO:0000256" key="1">
    <source>
        <dbReference type="ARBA" id="ARBA00004245"/>
    </source>
</evidence>
<feature type="region of interest" description="Disordered" evidence="8">
    <location>
        <begin position="70"/>
        <end position="89"/>
    </location>
</feature>
<keyword evidence="2" id="KW-0963">Cytoplasm</keyword>
<dbReference type="RefSeq" id="XP_022340704.1">
    <property type="nucleotide sequence ID" value="XM_022484996.1"/>
</dbReference>
<feature type="coiled-coil region" evidence="7">
    <location>
        <begin position="391"/>
        <end position="580"/>
    </location>
</feature>
<accession>A0A8B8EJ44</accession>
<feature type="compositionally biased region" description="Polar residues" evidence="8">
    <location>
        <begin position="158"/>
        <end position="167"/>
    </location>
</feature>
<keyword evidence="5 7" id="KW-0175">Coiled coil</keyword>
<keyword evidence="6" id="KW-0206">Cytoskeleton</keyword>
<dbReference type="InterPro" id="IPR036859">
    <property type="entry name" value="CAP-Gly_dom_sf"/>
</dbReference>
<name>A0A8B8EJ44_CRAVI</name>
<evidence type="ECO:0000256" key="8">
    <source>
        <dbReference type="SAM" id="MobiDB-lite"/>
    </source>
</evidence>
<dbReference type="GO" id="GO:0035371">
    <property type="term" value="C:microtubule plus-end"/>
    <property type="evidence" value="ECO:0007669"/>
    <property type="project" value="TreeGrafter"/>
</dbReference>
<evidence type="ECO:0000256" key="4">
    <source>
        <dbReference type="ARBA" id="ARBA00022737"/>
    </source>
</evidence>
<dbReference type="PANTHER" id="PTHR18916:SF82">
    <property type="entry name" value="CAP-GLY DOMAIN-CONTAINING PROTEIN"/>
    <property type="match status" value="1"/>
</dbReference>
<dbReference type="GO" id="GO:0031122">
    <property type="term" value="P:cytoplasmic microtubule organization"/>
    <property type="evidence" value="ECO:0007669"/>
    <property type="project" value="TreeGrafter"/>
</dbReference>
<dbReference type="GO" id="GO:0005938">
    <property type="term" value="C:cell cortex"/>
    <property type="evidence" value="ECO:0007669"/>
    <property type="project" value="TreeGrafter"/>
</dbReference>
<feature type="region of interest" description="Disordered" evidence="8">
    <location>
        <begin position="1"/>
        <end position="42"/>
    </location>
</feature>
<feature type="compositionally biased region" description="Low complexity" evidence="8">
    <location>
        <begin position="204"/>
        <end position="216"/>
    </location>
</feature>
<comment type="subcellular location">
    <subcellularLocation>
        <location evidence="1">Cytoplasm</location>
        <location evidence="1">Cytoskeleton</location>
    </subcellularLocation>
</comment>
<dbReference type="GO" id="GO:0051010">
    <property type="term" value="F:microtubule plus-end binding"/>
    <property type="evidence" value="ECO:0007669"/>
    <property type="project" value="TreeGrafter"/>
</dbReference>
<dbReference type="Pfam" id="PF01302">
    <property type="entry name" value="CAP_GLY"/>
    <property type="match status" value="2"/>
</dbReference>
<dbReference type="RefSeq" id="XP_022340677.1">
    <property type="nucleotide sequence ID" value="XM_022484969.1"/>
</dbReference>
<dbReference type="SMART" id="SM01052">
    <property type="entry name" value="CAP_GLY"/>
    <property type="match status" value="2"/>
</dbReference>
<dbReference type="KEGG" id="cvn:111135171"/>
<feature type="domain" description="CAP-Gly" evidence="9">
    <location>
        <begin position="252"/>
        <end position="294"/>
    </location>
</feature>
<reference evidence="11 12" key="1">
    <citation type="submission" date="2025-04" db="UniProtKB">
        <authorList>
            <consortium name="RefSeq"/>
        </authorList>
    </citation>
    <scope>IDENTIFICATION</scope>
    <source>
        <tissue evidence="11 12">Whole sample</tissue>
    </source>
</reference>
<dbReference type="PROSITE" id="PS00845">
    <property type="entry name" value="CAP_GLY_1"/>
    <property type="match status" value="2"/>
</dbReference>
<sequence>MSLPRPSGLKAPTKIGRPTGLPQPRSAGTGIPTPGSVHKAQSAIAKSARAAGISAHLAEKYAAEMVQKLPDRKGRLRGPDSLPPPPPADDFIIGDRVWVSGTKPGHISYIGETKFAAGEWAGVVLDNAEGKNDGSVQGVRYFQCEPKRGVFSRISKLSRTPGISSETPKPEDCVSESGGSISVKANGTTHLPSSLRPTTPKPISASRALSTSSSSLNKAGIASTPTAKKPSLKIGDRVLVSGTKTGTLRYIGATDFAKGDWAGVELDEKQGKNDGAVSGKRYFECRPMFGLFAPVHKVTRLTSGNITNSMSASTPSPQSRSLMNTSLRLSRERSGSQDSVSSISSTASSVSRSRVRLGVNSLSSNQLPLLQARKQQLSPAKTSQRPSSLNLTATTQALQKALKEKEEHIEQLLKERDLERAEVARAAAQVDEAEGQLANMRSEQDRFREDTDEAITRLRTRVEELEKERGDLNCKLEDERRKVEDLQFQIEEEAISKDDLESRTEVDEEKLRSLEKDLKREKDRADKSEQEFFTLKAMLKDQADRLTSTEDMNMSYLDQIEELTHKLSQAESKVKNFESSRLEEGAKASQVSIELVEKSNRLVELEDVLSTRDKEIKELHSKLHEVVIYLETQRDEISANQVKKQKMQETINNLTTQLSGRDEASNQLSTELQNLKSQLAELQRKLESSEEQNNQITEEKMKLEHQMSEMMKNSGDSSNRLSMLNDQVQEKNRKIQDLQAALSNSTQQLGRLNDEIENLKGETIRERENIISKYEESSKTQSSQIEDLQRELSKAKSKMQKMTEDHKKDNEDALSRKIKEIEELKKQLQESIEEQERQAVQTQAHKQVLEKITMEKEALQHLKSWKFEKEKTEKQMKRLESEKDSANAELIQARVEVAKAQSEREKFTADLSALEEKLQDLGGEMEKAHKAKSQIQKELDIIQAEKSKISEEKDHLQDEAISTKASLQQKDMHIEELQKEVERMKGEISTQQEMLAQVSQKESSSEAFQQRWEESQKALAELQTSYSEIEAERDTMKAQLTFANLVAEERTRLEDQNQKLNREVEDMQTRHSQELDELQNANTSLQSQLDNTSQLLEQKADELDKQKKQISNLQNENSSLEVYRSKVQKMETEKKEFLEKISKLENLLKEAKTNASNMASNDTAGNQLTEERDSALGQVEFLNSVIVDLQKKNSDLKTRLEVMESGVVTNGDGDSSMESEAPKSRAPPRLFCDICDVFDKHDTDDCPLQAMDYEDDDAPSPTHYHGDRKASRPYCDICEEFHDPCPVPDSQEECQTERADDSPPRLISRSAEQSPKNLQNRDETGVLADATRTQGLPANHRFLKNEECNAGSDTPLGDEEVRDGGRELVPGGPKEGKMNDSCRVS</sequence>
<dbReference type="PANTHER" id="PTHR18916">
    <property type="entry name" value="DYNACTIN 1-RELATED MICROTUBULE-BINDING"/>
    <property type="match status" value="1"/>
</dbReference>
<feature type="region of interest" description="Disordered" evidence="8">
    <location>
        <begin position="775"/>
        <end position="813"/>
    </location>
</feature>